<dbReference type="InterPro" id="IPR014284">
    <property type="entry name" value="RNA_pol_sigma-70_dom"/>
</dbReference>
<feature type="domain" description="RNA polymerase sigma-70 region 2" evidence="3">
    <location>
        <begin position="16"/>
        <end position="79"/>
    </location>
</feature>
<protein>
    <submittedName>
        <fullName evidence="5">RNA polymerase sigma factor SigJ</fullName>
    </submittedName>
</protein>
<dbReference type="NCBIfam" id="NF007214">
    <property type="entry name" value="PRK09636.1"/>
    <property type="match status" value="1"/>
</dbReference>
<dbReference type="InterPro" id="IPR052704">
    <property type="entry name" value="ECF_Sigma-70_Domain"/>
</dbReference>
<dbReference type="NCBIfam" id="TIGR02937">
    <property type="entry name" value="sigma70-ECF"/>
    <property type="match status" value="1"/>
</dbReference>
<dbReference type="RefSeq" id="WP_079217253.1">
    <property type="nucleotide sequence ID" value="NZ_CP018845.1"/>
</dbReference>
<sequence>MSASAHTDATGATDIFTRHRPRLFGVAYRMLGSRSDADDVLQDAWLRWHGQDAQALQSAEAWLVTVVTRLCIDRLRQAQQERQSYVGHWLPEPLVDLADTAPDIDLFGHALLAPSPEALLEQHSDVSFAYLLLLERLKPEERAAFLLREVFDNDYPDIAAILQKSEAGCRQLVHRARERLARLEQSDQRGAAPRKPLPAASSTVSREAHNTLLQKFMQAVQSGEREAMLGLLAEDARLIGDGGGKVASFPHPLFSGQRISWLYYANIRRFGERIAYRPAWINGSPGLLRYVDGKLESAQVLETENGLIAEIYVVRNPDKLAAIARQTLPPA</sequence>
<evidence type="ECO:0000256" key="2">
    <source>
        <dbReference type="SAM" id="MobiDB-lite"/>
    </source>
</evidence>
<dbReference type="PANTHER" id="PTHR30173:SF36">
    <property type="entry name" value="ECF RNA POLYMERASE SIGMA FACTOR SIGJ"/>
    <property type="match status" value="1"/>
</dbReference>
<evidence type="ECO:0000259" key="3">
    <source>
        <dbReference type="Pfam" id="PF04542"/>
    </source>
</evidence>
<dbReference type="InterPro" id="IPR036388">
    <property type="entry name" value="WH-like_DNA-bd_sf"/>
</dbReference>
<comment type="caution">
    <text evidence="5">The sequence shown here is derived from an EMBL/GenBank/DDBJ whole genome shotgun (WGS) entry which is preliminary data.</text>
</comment>
<evidence type="ECO:0000313" key="5">
    <source>
        <dbReference type="EMBL" id="NUU03762.1"/>
    </source>
</evidence>
<organism evidence="5 6">
    <name type="scientific">Herbaspirillum robiniae</name>
    <dbReference type="NCBI Taxonomy" id="2014887"/>
    <lineage>
        <taxon>Bacteria</taxon>
        <taxon>Pseudomonadati</taxon>
        <taxon>Pseudomonadota</taxon>
        <taxon>Betaproteobacteria</taxon>
        <taxon>Burkholderiales</taxon>
        <taxon>Oxalobacteraceae</taxon>
        <taxon>Herbaspirillum</taxon>
    </lineage>
</organism>
<comment type="subunit">
    <text evidence="1">Interacts transiently with the RNA polymerase catalytic core formed by RpoA, RpoB, RpoC and RpoZ (2 alpha, 1 beta, 1 beta' and 1 omega subunit) to form the RNA polymerase holoenzyme that can initiate transcription.</text>
</comment>
<dbReference type="InterPro" id="IPR013249">
    <property type="entry name" value="RNA_pol_sigma70_r4_t2"/>
</dbReference>
<dbReference type="Proteomes" id="UP000536746">
    <property type="component" value="Unassembled WGS sequence"/>
</dbReference>
<name>A0ABX2M665_9BURK</name>
<gene>
    <name evidence="5" type="primary">sigJ</name>
    <name evidence="5" type="ORF">HNO84_19295</name>
</gene>
<feature type="region of interest" description="Disordered" evidence="2">
    <location>
        <begin position="183"/>
        <end position="205"/>
    </location>
</feature>
<proteinExistence type="predicted"/>
<dbReference type="EMBL" id="JABFMT010000027">
    <property type="protein sequence ID" value="NUU03762.1"/>
    <property type="molecule type" value="Genomic_DNA"/>
</dbReference>
<evidence type="ECO:0000259" key="4">
    <source>
        <dbReference type="Pfam" id="PF08281"/>
    </source>
</evidence>
<evidence type="ECO:0000313" key="6">
    <source>
        <dbReference type="Proteomes" id="UP000536746"/>
    </source>
</evidence>
<dbReference type="Gene3D" id="1.10.10.10">
    <property type="entry name" value="Winged helix-like DNA-binding domain superfamily/Winged helix DNA-binding domain"/>
    <property type="match status" value="1"/>
</dbReference>
<dbReference type="InterPro" id="IPR013324">
    <property type="entry name" value="RNA_pol_sigma_r3/r4-like"/>
</dbReference>
<dbReference type="InterPro" id="IPR032710">
    <property type="entry name" value="NTF2-like_dom_sf"/>
</dbReference>
<feature type="domain" description="RNA polymerase sigma factor 70 region 4 type 2" evidence="4">
    <location>
        <begin position="129"/>
        <end position="180"/>
    </location>
</feature>
<dbReference type="SUPFAM" id="SSF54427">
    <property type="entry name" value="NTF2-like"/>
    <property type="match status" value="1"/>
</dbReference>
<dbReference type="InterPro" id="IPR013325">
    <property type="entry name" value="RNA_pol_sigma_r2"/>
</dbReference>
<dbReference type="Pfam" id="PF04542">
    <property type="entry name" value="Sigma70_r2"/>
    <property type="match status" value="1"/>
</dbReference>
<dbReference type="SUPFAM" id="SSF88946">
    <property type="entry name" value="Sigma2 domain of RNA polymerase sigma factors"/>
    <property type="match status" value="1"/>
</dbReference>
<dbReference type="Gene3D" id="1.10.1740.10">
    <property type="match status" value="1"/>
</dbReference>
<evidence type="ECO:0000256" key="1">
    <source>
        <dbReference type="ARBA" id="ARBA00011344"/>
    </source>
</evidence>
<reference evidence="5 6" key="1">
    <citation type="journal article" date="2020" name="Front. Plant Sci.">
        <title>Isolation of Rhizosphere Bacteria That Improve Quality and Water Stress Tolerance in Greenhouse Ornamentals.</title>
        <authorList>
            <person name="Nordstedt N.P."/>
            <person name="Jones M.L."/>
        </authorList>
    </citation>
    <scope>NUCLEOTIDE SEQUENCE [LARGE SCALE GENOMIC DNA]</scope>
    <source>
        <strain evidence="5 6">C6C2</strain>
    </source>
</reference>
<dbReference type="PANTHER" id="PTHR30173">
    <property type="entry name" value="SIGMA 19 FACTOR"/>
    <property type="match status" value="1"/>
</dbReference>
<dbReference type="InterPro" id="IPR007627">
    <property type="entry name" value="RNA_pol_sigma70_r2"/>
</dbReference>
<dbReference type="SUPFAM" id="SSF88659">
    <property type="entry name" value="Sigma3 and sigma4 domains of RNA polymerase sigma factors"/>
    <property type="match status" value="1"/>
</dbReference>
<keyword evidence="6" id="KW-1185">Reference proteome</keyword>
<accession>A0ABX2M665</accession>
<dbReference type="Pfam" id="PF08281">
    <property type="entry name" value="Sigma70_r4_2"/>
    <property type="match status" value="1"/>
</dbReference>